<dbReference type="AlphaFoldDB" id="A0A0J7JGA4"/>
<name>A0A0J7JGA4_9GAMM</name>
<dbReference type="STRING" id="1658765.Msub_12970"/>
<dbReference type="PANTHER" id="PTHR37024:SF3">
    <property type="entry name" value="TYPE VI SECRETION SYSTEM PROTEIN TSSA"/>
    <property type="match status" value="1"/>
</dbReference>
<feature type="region of interest" description="Disordered" evidence="1">
    <location>
        <begin position="184"/>
        <end position="219"/>
    </location>
</feature>
<evidence type="ECO:0000259" key="2">
    <source>
        <dbReference type="Pfam" id="PF06812"/>
    </source>
</evidence>
<dbReference type="InterPro" id="IPR010657">
    <property type="entry name" value="ImpA_N"/>
</dbReference>
<dbReference type="Pfam" id="PF06812">
    <property type="entry name" value="ImpA_N"/>
    <property type="match status" value="1"/>
</dbReference>
<sequence>MQIIEQHPYVDQVVSTLPGESPVGEALRDDATLEFLENEVMKVGSLAHTDIDWSKVESDALSILSDRSKDLKVLGFLLISLQRGGDGERFALSLYLLHRVLEAWWEQAWPYPGESGKRARRMMFTQMLQRAGKSVDNLAFDGSVGDGREFCLELLDRLSEQAISRELPDDSLVDLKRSITKLPKVNDATAAPERPESSPASSPTDPLPAGGAQDNKPAKAAASLGSLTLDPGNERATRQSLLKVADMLTETDPDQPLGYQLRRHAIWHGITAVPPTRDGQRTDLAAVSADRVADYREALEKKPDLELLQRIEQSLSVSPFWLDGHWLSARTAMALGNTACAEAIRVAVKAYLERLPQLPELTFNDGTPFLSTEAEEWLWSAPASGGTGSAANAWEQAYDKARELVAQRGLAEAMQLLEDGLQEAREPRDQFYWRLASARLLKDAGFKALAAQQIKDLQAQVNGRALEDWEPALIRQLEKLG</sequence>
<dbReference type="EMBL" id="LFBU01000001">
    <property type="protein sequence ID" value="KMQ76756.1"/>
    <property type="molecule type" value="Genomic_DNA"/>
</dbReference>
<dbReference type="PANTHER" id="PTHR37024">
    <property type="entry name" value="TYPE VI SECRETION SYSTEM DUF2094 AND IMPA-RELATED DOMAIN PROTEIN"/>
    <property type="match status" value="1"/>
</dbReference>
<dbReference type="PATRIC" id="fig|1658765.3.peg.2997"/>
<dbReference type="NCBIfam" id="TIGR03362">
    <property type="entry name" value="VI_chp_7"/>
    <property type="match status" value="1"/>
</dbReference>
<protein>
    <submittedName>
        <fullName evidence="3">Type VI secretion-associated protein, VC_A0119 family</fullName>
    </submittedName>
</protein>
<dbReference type="Proteomes" id="UP000036102">
    <property type="component" value="Unassembled WGS sequence"/>
</dbReference>
<organism evidence="3 4">
    <name type="scientific">Marinobacter subterrani</name>
    <dbReference type="NCBI Taxonomy" id="1658765"/>
    <lineage>
        <taxon>Bacteria</taxon>
        <taxon>Pseudomonadati</taxon>
        <taxon>Pseudomonadota</taxon>
        <taxon>Gammaproteobacteria</taxon>
        <taxon>Pseudomonadales</taxon>
        <taxon>Marinobacteraceae</taxon>
        <taxon>Marinobacter</taxon>
    </lineage>
</organism>
<proteinExistence type="predicted"/>
<keyword evidence="4" id="KW-1185">Reference proteome</keyword>
<evidence type="ECO:0000313" key="3">
    <source>
        <dbReference type="EMBL" id="KMQ76756.1"/>
    </source>
</evidence>
<evidence type="ECO:0000256" key="1">
    <source>
        <dbReference type="SAM" id="MobiDB-lite"/>
    </source>
</evidence>
<feature type="compositionally biased region" description="Low complexity" evidence="1">
    <location>
        <begin position="188"/>
        <end position="204"/>
    </location>
</feature>
<reference evidence="3 4" key="1">
    <citation type="submission" date="2015-06" db="EMBL/GenBank/DDBJ databases">
        <title>Marinobacter subterrani, a genetically tractable neutrophilic iron-oxidizing strain isolated from the Soudan Iron Mine.</title>
        <authorList>
            <person name="Bonis B.M."/>
            <person name="Gralnick J.A."/>
        </authorList>
    </citation>
    <scope>NUCLEOTIDE SEQUENCE [LARGE SCALE GENOMIC DNA]</scope>
    <source>
        <strain evidence="3 4">JG233</strain>
    </source>
</reference>
<evidence type="ECO:0000313" key="4">
    <source>
        <dbReference type="Proteomes" id="UP000036102"/>
    </source>
</evidence>
<accession>A0A0J7JGA4</accession>
<dbReference type="OrthoDB" id="1522895at2"/>
<gene>
    <name evidence="3" type="ORF">Msub_12970</name>
</gene>
<feature type="domain" description="ImpA N-terminal" evidence="2">
    <location>
        <begin position="17"/>
        <end position="127"/>
    </location>
</feature>
<comment type="caution">
    <text evidence="3">The sequence shown here is derived from an EMBL/GenBank/DDBJ whole genome shotgun (WGS) entry which is preliminary data.</text>
</comment>
<dbReference type="RefSeq" id="WP_048496686.1">
    <property type="nucleotide sequence ID" value="NZ_LFBU01000001.1"/>
</dbReference>
<dbReference type="InterPro" id="IPR017739">
    <property type="entry name" value="T6SS-assoc_VCA0119"/>
</dbReference>
<dbReference type="Pfam" id="PF16989">
    <property type="entry name" value="T6SS_VasJ"/>
    <property type="match status" value="1"/>
</dbReference>